<comment type="subcellular location">
    <subcellularLocation>
        <location evidence="1">Secreted</location>
        <location evidence="1">Cell wall</location>
    </subcellularLocation>
</comment>
<evidence type="ECO:0000313" key="12">
    <source>
        <dbReference type="EMBL" id="WOL17878.1"/>
    </source>
</evidence>
<dbReference type="InterPro" id="IPR035513">
    <property type="entry name" value="Invertase/methylesterase_inhib"/>
</dbReference>
<evidence type="ECO:0000256" key="8">
    <source>
        <dbReference type="ARBA" id="ARBA00023085"/>
    </source>
</evidence>
<evidence type="ECO:0000256" key="2">
    <source>
        <dbReference type="ARBA" id="ARBA00005184"/>
    </source>
</evidence>
<dbReference type="Gene3D" id="2.160.20.10">
    <property type="entry name" value="Single-stranded right-handed beta-helix, Pectin lyase-like"/>
    <property type="match status" value="1"/>
</dbReference>
<dbReference type="EC" id="3.1.1.11" evidence="5 10"/>
<dbReference type="FunFam" id="2.160.20.10:FF:000029">
    <property type="entry name" value="Pectinesterase 4"/>
    <property type="match status" value="1"/>
</dbReference>
<dbReference type="Gene3D" id="1.20.140.40">
    <property type="entry name" value="Invertase/pectin methylesterase inhibitor family protein"/>
    <property type="match status" value="1"/>
</dbReference>
<dbReference type="SMART" id="SM00856">
    <property type="entry name" value="PMEI"/>
    <property type="match status" value="1"/>
</dbReference>
<dbReference type="SUPFAM" id="SSF51126">
    <property type="entry name" value="Pectin lyase-like"/>
    <property type="match status" value="1"/>
</dbReference>
<feature type="active site" evidence="9">
    <location>
        <position position="410"/>
    </location>
</feature>
<dbReference type="PROSITE" id="PS00503">
    <property type="entry name" value="PECTINESTERASE_2"/>
    <property type="match status" value="1"/>
</dbReference>
<dbReference type="InterPro" id="IPR011050">
    <property type="entry name" value="Pectin_lyase_fold/virulence"/>
</dbReference>
<comment type="pathway">
    <text evidence="2 10">Glycan metabolism; pectin degradation; 2-dehydro-3-deoxy-D-gluconate from pectin: step 1/5.</text>
</comment>
<dbReference type="InterPro" id="IPR000070">
    <property type="entry name" value="Pectinesterase_cat"/>
</dbReference>
<dbReference type="GO" id="GO:0045490">
    <property type="term" value="P:pectin catabolic process"/>
    <property type="evidence" value="ECO:0007669"/>
    <property type="project" value="UniProtKB-UniRule"/>
</dbReference>
<dbReference type="SUPFAM" id="SSF101148">
    <property type="entry name" value="Plant invertase/pectin methylesterase inhibitor"/>
    <property type="match status" value="1"/>
</dbReference>
<comment type="similarity">
    <text evidence="3">In the N-terminal section; belongs to the PMEI family.</text>
</comment>
<dbReference type="Proteomes" id="UP001327560">
    <property type="component" value="Chromosome 8"/>
</dbReference>
<dbReference type="EMBL" id="CP136897">
    <property type="protein sequence ID" value="WOL17878.1"/>
    <property type="molecule type" value="Genomic_DNA"/>
</dbReference>
<reference evidence="12 13" key="1">
    <citation type="submission" date="2023-10" db="EMBL/GenBank/DDBJ databases">
        <title>Chromosome-scale genome assembly provides insights into flower coloration mechanisms of Canna indica.</title>
        <authorList>
            <person name="Li C."/>
        </authorList>
    </citation>
    <scope>NUCLEOTIDE SEQUENCE [LARGE SCALE GENOMIC DNA]</scope>
    <source>
        <tissue evidence="12">Flower</tissue>
    </source>
</reference>
<feature type="domain" description="Pectinesterase inhibitor" evidence="11">
    <location>
        <begin position="59"/>
        <end position="208"/>
    </location>
</feature>
<dbReference type="GO" id="GO:0042545">
    <property type="term" value="P:cell wall modification"/>
    <property type="evidence" value="ECO:0007669"/>
    <property type="project" value="UniProtKB-UniRule"/>
</dbReference>
<evidence type="ECO:0000256" key="4">
    <source>
        <dbReference type="ARBA" id="ARBA00007786"/>
    </source>
</evidence>
<keyword evidence="6" id="KW-0134">Cell wall</keyword>
<dbReference type="CDD" id="cd15798">
    <property type="entry name" value="PMEI-like_3"/>
    <property type="match status" value="1"/>
</dbReference>
<comment type="similarity">
    <text evidence="4">In the C-terminal section; belongs to the pectinesterase family.</text>
</comment>
<dbReference type="InterPro" id="IPR006501">
    <property type="entry name" value="Pectinesterase_inhib_dom"/>
</dbReference>
<dbReference type="GO" id="GO:0004857">
    <property type="term" value="F:enzyme inhibitor activity"/>
    <property type="evidence" value="ECO:0007669"/>
    <property type="project" value="InterPro"/>
</dbReference>
<gene>
    <name evidence="12" type="ORF">Cni_G26671</name>
</gene>
<evidence type="ECO:0000256" key="7">
    <source>
        <dbReference type="ARBA" id="ARBA00022801"/>
    </source>
</evidence>
<name>A0AAQ3QQL7_9LILI</name>
<dbReference type="NCBIfam" id="TIGR01614">
    <property type="entry name" value="PME_inhib"/>
    <property type="match status" value="1"/>
</dbReference>
<evidence type="ECO:0000256" key="6">
    <source>
        <dbReference type="ARBA" id="ARBA00022512"/>
    </source>
</evidence>
<dbReference type="InterPro" id="IPR033131">
    <property type="entry name" value="Pectinesterase_Asp_AS"/>
</dbReference>
<keyword evidence="13" id="KW-1185">Reference proteome</keyword>
<dbReference type="Pfam" id="PF01095">
    <property type="entry name" value="Pectinesterase"/>
    <property type="match status" value="1"/>
</dbReference>
<dbReference type="InterPro" id="IPR012334">
    <property type="entry name" value="Pectin_lyas_fold"/>
</dbReference>
<proteinExistence type="inferred from homology"/>
<evidence type="ECO:0000256" key="9">
    <source>
        <dbReference type="PROSITE-ProRule" id="PRU10040"/>
    </source>
</evidence>
<keyword evidence="7 10" id="KW-0378">Hydrolase</keyword>
<evidence type="ECO:0000256" key="10">
    <source>
        <dbReference type="RuleBase" id="RU000589"/>
    </source>
</evidence>
<evidence type="ECO:0000256" key="1">
    <source>
        <dbReference type="ARBA" id="ARBA00004191"/>
    </source>
</evidence>
<dbReference type="PANTHER" id="PTHR31707">
    <property type="entry name" value="PECTINESTERASE"/>
    <property type="match status" value="1"/>
</dbReference>
<protein>
    <recommendedName>
        <fullName evidence="5 10">Pectinesterase</fullName>
        <ecNumber evidence="5 10">3.1.1.11</ecNumber>
    </recommendedName>
</protein>
<dbReference type="AlphaFoldDB" id="A0AAQ3QQL7"/>
<evidence type="ECO:0000313" key="13">
    <source>
        <dbReference type="Proteomes" id="UP001327560"/>
    </source>
</evidence>
<organism evidence="12 13">
    <name type="scientific">Canna indica</name>
    <name type="common">Indian-shot</name>
    <dbReference type="NCBI Taxonomy" id="4628"/>
    <lineage>
        <taxon>Eukaryota</taxon>
        <taxon>Viridiplantae</taxon>
        <taxon>Streptophyta</taxon>
        <taxon>Embryophyta</taxon>
        <taxon>Tracheophyta</taxon>
        <taxon>Spermatophyta</taxon>
        <taxon>Magnoliopsida</taxon>
        <taxon>Liliopsida</taxon>
        <taxon>Zingiberales</taxon>
        <taxon>Cannaceae</taxon>
        <taxon>Canna</taxon>
    </lineage>
</organism>
<accession>A0AAQ3QQL7</accession>
<keyword evidence="6" id="KW-0964">Secreted</keyword>
<keyword evidence="8 10" id="KW-0063">Aspartyl esterase</keyword>
<evidence type="ECO:0000256" key="3">
    <source>
        <dbReference type="ARBA" id="ARBA00006027"/>
    </source>
</evidence>
<evidence type="ECO:0000259" key="11">
    <source>
        <dbReference type="SMART" id="SM00856"/>
    </source>
</evidence>
<sequence length="566" mass="60945">MASSSFPASTSIFDFHFCIPSIHAPPFSMASSLPPLLVLLLLLVVTTTTTASASATPSSSTPAINQACRATRTPGLCVSALSQFLPALPHNASGSDVALHGVSTAIGGVRTARANAQAILFASASNVNQSNVARTCLEILLLAKRRLRYASQFVLPAPIEARALVSAAHTYQSGCLSALNRVNTTKQVVDAAAFLERVANLTGYLAAMVANLQRYGGKDMSKWALPQTERDGYWPPSAAAGGRGLQKKFPPPGQPANATVCKGEGCVYETVQAAVDAAPLSSRNPFVIHIKEGVYEETVRVSVEKTQLVFIGDGMGKTVITGNLSVDQLARVGLSTYNTATVGVNGDGFMARDLTIANTAGPDAHQAVAFRCDSDHAVLESVEFLGHQDTLYADSLRQFYNSCRIAGTIDFIFGFSAAVFQRCNIVVLPRQLEPEKGEKNTVTAHGRIDPAHSTGFVFDRCVVNSSEEYLALYRKNPAVHRTYLGRPWKEYSRTVFINCYLAEIVRPEGWLPWSGEFALPTLYYGEFRSSGPGAKATARVPWSSKIPEGHLASYSLENFLQIGKWQ</sequence>
<dbReference type="Pfam" id="PF04043">
    <property type="entry name" value="PMEI"/>
    <property type="match status" value="1"/>
</dbReference>
<evidence type="ECO:0000256" key="5">
    <source>
        <dbReference type="ARBA" id="ARBA00013229"/>
    </source>
</evidence>
<dbReference type="GO" id="GO:0030599">
    <property type="term" value="F:pectinesterase activity"/>
    <property type="evidence" value="ECO:0007669"/>
    <property type="project" value="UniProtKB-UniRule"/>
</dbReference>
<comment type="catalytic activity">
    <reaction evidence="10">
        <text>[(1-&gt;4)-alpha-D-galacturonosyl methyl ester](n) + n H2O = [(1-&gt;4)-alpha-D-galacturonosyl](n) + n methanol + n H(+)</text>
        <dbReference type="Rhea" id="RHEA:22380"/>
        <dbReference type="Rhea" id="RHEA-COMP:14570"/>
        <dbReference type="Rhea" id="RHEA-COMP:14573"/>
        <dbReference type="ChEBI" id="CHEBI:15377"/>
        <dbReference type="ChEBI" id="CHEBI:15378"/>
        <dbReference type="ChEBI" id="CHEBI:17790"/>
        <dbReference type="ChEBI" id="CHEBI:140522"/>
        <dbReference type="ChEBI" id="CHEBI:140523"/>
        <dbReference type="EC" id="3.1.1.11"/>
    </reaction>
</comment>